<dbReference type="Pfam" id="PF02130">
    <property type="entry name" value="YbeY"/>
    <property type="match status" value="1"/>
</dbReference>
<organism evidence="8 9">
    <name type="scientific">Candidatus Magasanikbacteria bacterium CG10_big_fil_rev_8_21_14_0_10_40_10</name>
    <dbReference type="NCBI Taxonomy" id="1974648"/>
    <lineage>
        <taxon>Bacteria</taxon>
        <taxon>Candidatus Magasanikiibacteriota</taxon>
    </lineage>
</organism>
<comment type="function">
    <text evidence="7">Single strand-specific metallo-endoribonuclease involved in late-stage 70S ribosome quality control and in maturation of the 3' terminus of the 16S rRNA.</text>
</comment>
<evidence type="ECO:0000256" key="5">
    <source>
        <dbReference type="ARBA" id="ARBA00022801"/>
    </source>
</evidence>
<dbReference type="EC" id="3.1.-.-" evidence="7"/>
<evidence type="ECO:0000256" key="4">
    <source>
        <dbReference type="ARBA" id="ARBA00022759"/>
    </source>
</evidence>
<dbReference type="NCBIfam" id="TIGR00043">
    <property type="entry name" value="rRNA maturation RNase YbeY"/>
    <property type="match status" value="1"/>
</dbReference>
<dbReference type="GO" id="GO:0006364">
    <property type="term" value="P:rRNA processing"/>
    <property type="evidence" value="ECO:0007669"/>
    <property type="project" value="UniProtKB-UniRule"/>
</dbReference>
<reference evidence="9" key="1">
    <citation type="submission" date="2017-09" db="EMBL/GenBank/DDBJ databases">
        <title>Depth-based differentiation of microbial function through sediment-hosted aquifers and enrichment of novel symbionts in the deep terrestrial subsurface.</title>
        <authorList>
            <person name="Probst A.J."/>
            <person name="Ladd B."/>
            <person name="Jarett J.K."/>
            <person name="Geller-Mcgrath D.E."/>
            <person name="Sieber C.M.K."/>
            <person name="Emerson J.B."/>
            <person name="Anantharaman K."/>
            <person name="Thomas B.C."/>
            <person name="Malmstrom R."/>
            <person name="Stieglmeier M."/>
            <person name="Klingl A."/>
            <person name="Woyke T."/>
            <person name="Ryan C.M."/>
            <person name="Banfield J.F."/>
        </authorList>
    </citation>
    <scope>NUCLEOTIDE SEQUENCE [LARGE SCALE GENOMIC DNA]</scope>
</reference>
<dbReference type="GO" id="GO:0008270">
    <property type="term" value="F:zinc ion binding"/>
    <property type="evidence" value="ECO:0007669"/>
    <property type="project" value="UniProtKB-UniRule"/>
</dbReference>
<keyword evidence="7" id="KW-0963">Cytoplasm</keyword>
<dbReference type="InterPro" id="IPR002036">
    <property type="entry name" value="YbeY"/>
</dbReference>
<keyword evidence="7" id="KW-0698">rRNA processing</keyword>
<dbReference type="GO" id="GO:0005737">
    <property type="term" value="C:cytoplasm"/>
    <property type="evidence" value="ECO:0007669"/>
    <property type="project" value="UniProtKB-SubCell"/>
</dbReference>
<comment type="similarity">
    <text evidence="1 7">Belongs to the endoribonuclease YbeY family.</text>
</comment>
<dbReference type="PROSITE" id="PS01306">
    <property type="entry name" value="UPF0054"/>
    <property type="match status" value="1"/>
</dbReference>
<comment type="caution">
    <text evidence="8">The sequence shown here is derived from an EMBL/GenBank/DDBJ whole genome shotgun (WGS) entry which is preliminary data.</text>
</comment>
<protein>
    <recommendedName>
        <fullName evidence="7">Endoribonuclease YbeY</fullName>
        <ecNumber evidence="7">3.1.-.-</ecNumber>
    </recommendedName>
</protein>
<dbReference type="Proteomes" id="UP000231183">
    <property type="component" value="Unassembled WGS sequence"/>
</dbReference>
<keyword evidence="5 7" id="KW-0378">Hydrolase</keyword>
<dbReference type="GO" id="GO:0004521">
    <property type="term" value="F:RNA endonuclease activity"/>
    <property type="evidence" value="ECO:0007669"/>
    <property type="project" value="UniProtKB-UniRule"/>
</dbReference>
<keyword evidence="3 7" id="KW-0479">Metal-binding</keyword>
<dbReference type="EMBL" id="PFBX01000043">
    <property type="protein sequence ID" value="PIT87267.1"/>
    <property type="molecule type" value="Genomic_DNA"/>
</dbReference>
<proteinExistence type="inferred from homology"/>
<evidence type="ECO:0000256" key="3">
    <source>
        <dbReference type="ARBA" id="ARBA00022723"/>
    </source>
</evidence>
<dbReference type="GO" id="GO:0004222">
    <property type="term" value="F:metalloendopeptidase activity"/>
    <property type="evidence" value="ECO:0007669"/>
    <property type="project" value="InterPro"/>
</dbReference>
<dbReference type="InterPro" id="IPR020549">
    <property type="entry name" value="YbeY_CS"/>
</dbReference>
<feature type="binding site" evidence="7">
    <location>
        <position position="110"/>
    </location>
    <ligand>
        <name>Zn(2+)</name>
        <dbReference type="ChEBI" id="CHEBI:29105"/>
        <note>catalytic</note>
    </ligand>
</feature>
<feature type="binding site" evidence="7">
    <location>
        <position position="120"/>
    </location>
    <ligand>
        <name>Zn(2+)</name>
        <dbReference type="ChEBI" id="CHEBI:29105"/>
        <note>catalytic</note>
    </ligand>
</feature>
<name>A0A2M6W3A9_9BACT</name>
<dbReference type="InterPro" id="IPR023091">
    <property type="entry name" value="MetalPrtase_cat_dom_sf_prd"/>
</dbReference>
<dbReference type="HAMAP" id="MF_00009">
    <property type="entry name" value="Endoribonucl_YbeY"/>
    <property type="match status" value="1"/>
</dbReference>
<evidence type="ECO:0000256" key="6">
    <source>
        <dbReference type="ARBA" id="ARBA00022833"/>
    </source>
</evidence>
<comment type="cofactor">
    <cofactor evidence="7">
        <name>Zn(2+)</name>
        <dbReference type="ChEBI" id="CHEBI:29105"/>
    </cofactor>
    <text evidence="7">Binds 1 zinc ion.</text>
</comment>
<evidence type="ECO:0000256" key="2">
    <source>
        <dbReference type="ARBA" id="ARBA00022722"/>
    </source>
</evidence>
<evidence type="ECO:0000313" key="9">
    <source>
        <dbReference type="Proteomes" id="UP000231183"/>
    </source>
</evidence>
<evidence type="ECO:0000313" key="8">
    <source>
        <dbReference type="EMBL" id="PIT87267.1"/>
    </source>
</evidence>
<comment type="subcellular location">
    <subcellularLocation>
        <location evidence="7">Cytoplasm</location>
    </subcellularLocation>
</comment>
<accession>A0A2M6W3A9</accession>
<dbReference type="PANTHER" id="PTHR46986">
    <property type="entry name" value="ENDORIBONUCLEASE YBEY, CHLOROPLASTIC"/>
    <property type="match status" value="1"/>
</dbReference>
<sequence length="140" mass="16149">MIKTELFKTVSCPIKNSEIIKIAKQTAKQEPKLSGRVEIKVIGEEEMKELNRQYRRIDQPTDVLSFAWQEDKIIPSALLGQIYICYPVVLAQAQDSQTSVNKEFSLILIHGLLHLVGYDHYDKKTKNIMFTLQEKIQQSL</sequence>
<keyword evidence="2 7" id="KW-0540">Nuclease</keyword>
<dbReference type="PANTHER" id="PTHR46986:SF1">
    <property type="entry name" value="ENDORIBONUCLEASE YBEY, CHLOROPLASTIC"/>
    <property type="match status" value="1"/>
</dbReference>
<evidence type="ECO:0000256" key="1">
    <source>
        <dbReference type="ARBA" id="ARBA00010875"/>
    </source>
</evidence>
<dbReference type="Gene3D" id="3.40.390.30">
    <property type="entry name" value="Metalloproteases ('zincins'), catalytic domain"/>
    <property type="match status" value="1"/>
</dbReference>
<keyword evidence="6 7" id="KW-0862">Zinc</keyword>
<dbReference type="AlphaFoldDB" id="A0A2M6W3A9"/>
<keyword evidence="4 7" id="KW-0255">Endonuclease</keyword>
<gene>
    <name evidence="7 8" type="primary">ybeY</name>
    <name evidence="8" type="ORF">COU31_03830</name>
</gene>
<keyword evidence="7" id="KW-0690">Ribosome biogenesis</keyword>
<evidence type="ECO:0000256" key="7">
    <source>
        <dbReference type="HAMAP-Rule" id="MF_00009"/>
    </source>
</evidence>
<feature type="binding site" evidence="7">
    <location>
        <position position="114"/>
    </location>
    <ligand>
        <name>Zn(2+)</name>
        <dbReference type="ChEBI" id="CHEBI:29105"/>
        <note>catalytic</note>
    </ligand>
</feature>
<dbReference type="SUPFAM" id="SSF55486">
    <property type="entry name" value="Metalloproteases ('zincins'), catalytic domain"/>
    <property type="match status" value="1"/>
</dbReference>